<proteinExistence type="predicted"/>
<feature type="coiled-coil region" evidence="1">
    <location>
        <begin position="4"/>
        <end position="52"/>
    </location>
</feature>
<dbReference type="Pfam" id="PF04102">
    <property type="entry name" value="SlyX"/>
    <property type="match status" value="1"/>
</dbReference>
<evidence type="ECO:0000313" key="4">
    <source>
        <dbReference type="Proteomes" id="UP000532440"/>
    </source>
</evidence>
<protein>
    <submittedName>
        <fullName evidence="3">SlyX protein</fullName>
    </submittedName>
</protein>
<organism evidence="3 4">
    <name type="scientific">Quisquiliibacterium transsilvanicum</name>
    <dbReference type="NCBI Taxonomy" id="1549638"/>
    <lineage>
        <taxon>Bacteria</taxon>
        <taxon>Pseudomonadati</taxon>
        <taxon>Pseudomonadota</taxon>
        <taxon>Betaproteobacteria</taxon>
        <taxon>Burkholderiales</taxon>
        <taxon>Burkholderiaceae</taxon>
        <taxon>Quisquiliibacterium</taxon>
    </lineage>
</organism>
<dbReference type="EMBL" id="JACHGB010000006">
    <property type="protein sequence ID" value="MBB5273289.1"/>
    <property type="molecule type" value="Genomic_DNA"/>
</dbReference>
<reference evidence="3 4" key="1">
    <citation type="submission" date="2020-08" db="EMBL/GenBank/DDBJ databases">
        <title>Genomic Encyclopedia of Type Strains, Phase IV (KMG-IV): sequencing the most valuable type-strain genomes for metagenomic binning, comparative biology and taxonomic classification.</title>
        <authorList>
            <person name="Goeker M."/>
        </authorList>
    </citation>
    <scope>NUCLEOTIDE SEQUENCE [LARGE SCALE GENOMIC DNA]</scope>
    <source>
        <strain evidence="3 4">DSM 29781</strain>
    </source>
</reference>
<sequence length="74" mass="8316">MEQANELEQRIAELEIKAAFSDDLLDVLNRQVARQQDQIEMLAREMLLLRRQVAAAGSGDGAPASLRDEIPPHY</sequence>
<dbReference type="Proteomes" id="UP000532440">
    <property type="component" value="Unassembled WGS sequence"/>
</dbReference>
<feature type="compositionally biased region" description="Low complexity" evidence="2">
    <location>
        <begin position="55"/>
        <end position="65"/>
    </location>
</feature>
<dbReference type="InterPro" id="IPR007236">
    <property type="entry name" value="SlyX"/>
</dbReference>
<keyword evidence="1" id="KW-0175">Coiled coil</keyword>
<dbReference type="Gene3D" id="1.20.5.300">
    <property type="match status" value="1"/>
</dbReference>
<evidence type="ECO:0000256" key="2">
    <source>
        <dbReference type="SAM" id="MobiDB-lite"/>
    </source>
</evidence>
<gene>
    <name evidence="3" type="ORF">HNQ70_003317</name>
</gene>
<keyword evidence="4" id="KW-1185">Reference proteome</keyword>
<feature type="region of interest" description="Disordered" evidence="2">
    <location>
        <begin position="55"/>
        <end position="74"/>
    </location>
</feature>
<dbReference type="RefSeq" id="WP_183969704.1">
    <property type="nucleotide sequence ID" value="NZ_BAABEW010000024.1"/>
</dbReference>
<evidence type="ECO:0000256" key="1">
    <source>
        <dbReference type="SAM" id="Coils"/>
    </source>
</evidence>
<dbReference type="AlphaFoldDB" id="A0A7W8HJM4"/>
<accession>A0A7W8HJM4</accession>
<dbReference type="PANTHER" id="PTHR36508:SF1">
    <property type="entry name" value="PROTEIN SLYX"/>
    <property type="match status" value="1"/>
</dbReference>
<name>A0A7W8HJM4_9BURK</name>
<evidence type="ECO:0000313" key="3">
    <source>
        <dbReference type="EMBL" id="MBB5273289.1"/>
    </source>
</evidence>
<comment type="caution">
    <text evidence="3">The sequence shown here is derived from an EMBL/GenBank/DDBJ whole genome shotgun (WGS) entry which is preliminary data.</text>
</comment>
<dbReference type="PANTHER" id="PTHR36508">
    <property type="entry name" value="PROTEIN SLYX"/>
    <property type="match status" value="1"/>
</dbReference>